<feature type="region of interest" description="Disordered" evidence="1">
    <location>
        <begin position="128"/>
        <end position="278"/>
    </location>
</feature>
<dbReference type="EMBL" id="MCGN01000006">
    <property type="protein sequence ID" value="ORY95583.1"/>
    <property type="molecule type" value="Genomic_DNA"/>
</dbReference>
<dbReference type="PROSITE" id="PS50003">
    <property type="entry name" value="PH_DOMAIN"/>
    <property type="match status" value="1"/>
</dbReference>
<evidence type="ECO:0000259" key="2">
    <source>
        <dbReference type="PROSITE" id="PS50003"/>
    </source>
</evidence>
<name>A0A1X2HA87_SYNRA</name>
<dbReference type="InterPro" id="IPR037370">
    <property type="entry name" value="Pleckstrin"/>
</dbReference>
<feature type="domain" description="PH" evidence="2">
    <location>
        <begin position="4"/>
        <end position="114"/>
    </location>
</feature>
<evidence type="ECO:0000313" key="3">
    <source>
        <dbReference type="EMBL" id="ORY95583.1"/>
    </source>
</evidence>
<dbReference type="PANTHER" id="PTHR12092:SF16">
    <property type="entry name" value="PH DOMAIN-CONTAINING PROTEIN"/>
    <property type="match status" value="1"/>
</dbReference>
<dbReference type="SMART" id="SM00233">
    <property type="entry name" value="PH"/>
    <property type="match status" value="1"/>
</dbReference>
<evidence type="ECO:0000313" key="4">
    <source>
        <dbReference type="Proteomes" id="UP000242180"/>
    </source>
</evidence>
<feature type="region of interest" description="Disordered" evidence="1">
    <location>
        <begin position="299"/>
        <end position="318"/>
    </location>
</feature>
<dbReference type="InParanoid" id="A0A1X2HA87"/>
<sequence>MSSSVSLRGWLSKQRHGLRKSWQRRYFVLEGNILYYYKSETDTTPTNKLLLDNYDIVTDVIPMSIPAILKKQPSHQHTFLLMAKDGAERSDMFLQAETREELETWVTALQQPPETTSVLDKWLERLDDMHPQNNTSSSKNSEHTSSISSGSAKSTSAVAMRGAEGMKEHLSPTTRPPLRGHRSSESIASSICSGSTMATSQRSSFTELRRTSNPTTPSTQNSTNGGKFLTNLFQHWPRKSSSQQHEVSQVSSSPALLTQPPSSPPASMTGAHTSTGTAIPTTTTAAAIAPVLPILHPDEYNKEYDPVDPRQRSVSSSLTTRRNIQVVPIGVDTRRLSRGHSCSEIAHSDSLCPSSPPNMPDTTTTTITNVTASATDTNATTTTTTTTPNNTTTTTTTTQSIPHQHYHQQYHSITSAAAARLTRVATTPTLNAFE</sequence>
<feature type="compositionally biased region" description="Low complexity" evidence="1">
    <location>
        <begin position="379"/>
        <end position="398"/>
    </location>
</feature>
<dbReference type="GO" id="GO:0005886">
    <property type="term" value="C:plasma membrane"/>
    <property type="evidence" value="ECO:0007669"/>
    <property type="project" value="TreeGrafter"/>
</dbReference>
<dbReference type="InterPro" id="IPR001849">
    <property type="entry name" value="PH_domain"/>
</dbReference>
<feature type="compositionally biased region" description="Low complexity" evidence="1">
    <location>
        <begin position="240"/>
        <end position="253"/>
    </location>
</feature>
<reference evidence="3 4" key="1">
    <citation type="submission" date="2016-07" db="EMBL/GenBank/DDBJ databases">
        <title>Pervasive Adenine N6-methylation of Active Genes in Fungi.</title>
        <authorList>
            <consortium name="DOE Joint Genome Institute"/>
            <person name="Mondo S.J."/>
            <person name="Dannebaum R.O."/>
            <person name="Kuo R.C."/>
            <person name="Labutti K."/>
            <person name="Haridas S."/>
            <person name="Kuo A."/>
            <person name="Salamov A."/>
            <person name="Ahrendt S.R."/>
            <person name="Lipzen A."/>
            <person name="Sullivan W."/>
            <person name="Andreopoulos W.B."/>
            <person name="Clum A."/>
            <person name="Lindquist E."/>
            <person name="Daum C."/>
            <person name="Ramamoorthy G.K."/>
            <person name="Gryganskyi A."/>
            <person name="Culley D."/>
            <person name="Magnuson J.K."/>
            <person name="James T.Y."/>
            <person name="O'Malley M.A."/>
            <person name="Stajich J.E."/>
            <person name="Spatafora J.W."/>
            <person name="Visel A."/>
            <person name="Grigoriev I.V."/>
        </authorList>
    </citation>
    <scope>NUCLEOTIDE SEQUENCE [LARGE SCALE GENOMIC DNA]</scope>
    <source>
        <strain evidence="3 4">NRRL 2496</strain>
    </source>
</reference>
<dbReference type="OrthoDB" id="73680at2759"/>
<feature type="compositionally biased region" description="Low complexity" evidence="1">
    <location>
        <begin position="211"/>
        <end position="224"/>
    </location>
</feature>
<gene>
    <name evidence="3" type="ORF">BCR43DRAFT_493223</name>
</gene>
<keyword evidence="4" id="KW-1185">Reference proteome</keyword>
<feature type="compositionally biased region" description="Low complexity" evidence="1">
    <location>
        <begin position="185"/>
        <end position="195"/>
    </location>
</feature>
<dbReference type="GO" id="GO:0030036">
    <property type="term" value="P:actin cytoskeleton organization"/>
    <property type="evidence" value="ECO:0007669"/>
    <property type="project" value="TreeGrafter"/>
</dbReference>
<protein>
    <recommendedName>
        <fullName evidence="2">PH domain-containing protein</fullName>
    </recommendedName>
</protein>
<feature type="region of interest" description="Disordered" evidence="1">
    <location>
        <begin position="379"/>
        <end position="402"/>
    </location>
</feature>
<dbReference type="Pfam" id="PF00169">
    <property type="entry name" value="PH"/>
    <property type="match status" value="1"/>
</dbReference>
<dbReference type="PANTHER" id="PTHR12092">
    <property type="entry name" value="PLECKSTRIN"/>
    <property type="match status" value="1"/>
</dbReference>
<feature type="compositionally biased region" description="Low complexity" evidence="1">
    <location>
        <begin position="136"/>
        <end position="159"/>
    </location>
</feature>
<dbReference type="STRING" id="13706.A0A1X2HA87"/>
<evidence type="ECO:0000256" key="1">
    <source>
        <dbReference type="SAM" id="MobiDB-lite"/>
    </source>
</evidence>
<proteinExistence type="predicted"/>
<dbReference type="AlphaFoldDB" id="A0A1X2HA87"/>
<organism evidence="3 4">
    <name type="scientific">Syncephalastrum racemosum</name>
    <name type="common">Filamentous fungus</name>
    <dbReference type="NCBI Taxonomy" id="13706"/>
    <lineage>
        <taxon>Eukaryota</taxon>
        <taxon>Fungi</taxon>
        <taxon>Fungi incertae sedis</taxon>
        <taxon>Mucoromycota</taxon>
        <taxon>Mucoromycotina</taxon>
        <taxon>Mucoromycetes</taxon>
        <taxon>Mucorales</taxon>
        <taxon>Syncephalastraceae</taxon>
        <taxon>Syncephalastrum</taxon>
    </lineage>
</organism>
<comment type="caution">
    <text evidence="3">The sequence shown here is derived from an EMBL/GenBank/DDBJ whole genome shotgun (WGS) entry which is preliminary data.</text>
</comment>
<accession>A0A1X2HA87</accession>
<dbReference type="InterPro" id="IPR011993">
    <property type="entry name" value="PH-like_dom_sf"/>
</dbReference>
<feature type="compositionally biased region" description="Basic and acidic residues" evidence="1">
    <location>
        <begin position="299"/>
        <end position="311"/>
    </location>
</feature>
<feature type="compositionally biased region" description="Polar residues" evidence="1">
    <location>
        <begin position="196"/>
        <end position="206"/>
    </location>
</feature>
<dbReference type="Proteomes" id="UP000242180">
    <property type="component" value="Unassembled WGS sequence"/>
</dbReference>
<dbReference type="Gene3D" id="2.30.29.30">
    <property type="entry name" value="Pleckstrin-homology domain (PH domain)/Phosphotyrosine-binding domain (PTB)"/>
    <property type="match status" value="1"/>
</dbReference>
<dbReference type="SUPFAM" id="SSF50729">
    <property type="entry name" value="PH domain-like"/>
    <property type="match status" value="1"/>
</dbReference>